<reference evidence="1" key="2">
    <citation type="journal article" date="2007" name="Science">
        <title>Draft genome sequence of the sexually transmitted pathogen Trichomonas vaginalis.</title>
        <authorList>
            <person name="Carlton J.M."/>
            <person name="Hirt R.P."/>
            <person name="Silva J.C."/>
            <person name="Delcher A.L."/>
            <person name="Schatz M."/>
            <person name="Zhao Q."/>
            <person name="Wortman J.R."/>
            <person name="Bidwell S.L."/>
            <person name="Alsmark U.C.M."/>
            <person name="Besteiro S."/>
            <person name="Sicheritz-Ponten T."/>
            <person name="Noel C.J."/>
            <person name="Dacks J.B."/>
            <person name="Foster P.G."/>
            <person name="Simillion C."/>
            <person name="Van de Peer Y."/>
            <person name="Miranda-Saavedra D."/>
            <person name="Barton G.J."/>
            <person name="Westrop G.D."/>
            <person name="Mueller S."/>
            <person name="Dessi D."/>
            <person name="Fiori P.L."/>
            <person name="Ren Q."/>
            <person name="Paulsen I."/>
            <person name="Zhang H."/>
            <person name="Bastida-Corcuera F.D."/>
            <person name="Simoes-Barbosa A."/>
            <person name="Brown M.T."/>
            <person name="Hayes R.D."/>
            <person name="Mukherjee M."/>
            <person name="Okumura C.Y."/>
            <person name="Schneider R."/>
            <person name="Smith A.J."/>
            <person name="Vanacova S."/>
            <person name="Villalvazo M."/>
            <person name="Haas B.J."/>
            <person name="Pertea M."/>
            <person name="Feldblyum T.V."/>
            <person name="Utterback T.R."/>
            <person name="Shu C.L."/>
            <person name="Osoegawa K."/>
            <person name="de Jong P.J."/>
            <person name="Hrdy I."/>
            <person name="Horvathova L."/>
            <person name="Zubacova Z."/>
            <person name="Dolezal P."/>
            <person name="Malik S.B."/>
            <person name="Logsdon J.M. Jr."/>
            <person name="Henze K."/>
            <person name="Gupta A."/>
            <person name="Wang C.C."/>
            <person name="Dunne R.L."/>
            <person name="Upcroft J.A."/>
            <person name="Upcroft P."/>
            <person name="White O."/>
            <person name="Salzberg S.L."/>
            <person name="Tang P."/>
            <person name="Chiu C.-H."/>
            <person name="Lee Y.-S."/>
            <person name="Embley T.M."/>
            <person name="Coombs G.H."/>
            <person name="Mottram J.C."/>
            <person name="Tachezy J."/>
            <person name="Fraser-Liggett C.M."/>
            <person name="Johnson P.J."/>
        </authorList>
    </citation>
    <scope>NUCLEOTIDE SEQUENCE [LARGE SCALE GENOMIC DNA]</scope>
    <source>
        <strain evidence="1">G3</strain>
    </source>
</reference>
<dbReference type="InParanoid" id="A2DPT1"/>
<dbReference type="VEuPathDB" id="TrichDB:TVAG_453550"/>
<evidence type="ECO:0000313" key="1">
    <source>
        <dbReference type="EMBL" id="EAY17527.1"/>
    </source>
</evidence>
<dbReference type="KEGG" id="tva:4775550"/>
<dbReference type="PANTHER" id="PTHR43628">
    <property type="entry name" value="ACTIVATOR OF C KINASE PROTEIN 1-RELATED"/>
    <property type="match status" value="1"/>
</dbReference>
<dbReference type="SUPFAM" id="SSF56112">
    <property type="entry name" value="Protein kinase-like (PK-like)"/>
    <property type="match status" value="1"/>
</dbReference>
<gene>
    <name evidence="1" type="ORF">TVAG_453550</name>
</gene>
<dbReference type="Gene3D" id="1.10.510.10">
    <property type="entry name" value="Transferase(Phosphotransferase) domain 1"/>
    <property type="match status" value="1"/>
</dbReference>
<dbReference type="VEuPathDB" id="TrichDB:TVAGG3_0551930"/>
<reference evidence="1" key="1">
    <citation type="submission" date="2006-10" db="EMBL/GenBank/DDBJ databases">
        <authorList>
            <person name="Amadeo P."/>
            <person name="Zhao Q."/>
            <person name="Wortman J."/>
            <person name="Fraser-Liggett C."/>
            <person name="Carlton J."/>
        </authorList>
    </citation>
    <scope>NUCLEOTIDE SEQUENCE</scope>
    <source>
        <strain evidence="1">G3</strain>
    </source>
</reference>
<proteinExistence type="predicted"/>
<dbReference type="PANTHER" id="PTHR43628:SF1">
    <property type="entry name" value="CHITIN SYNTHASE REGULATORY FACTOR 2-RELATED"/>
    <property type="match status" value="1"/>
</dbReference>
<dbReference type="EMBL" id="DS113229">
    <property type="protein sequence ID" value="EAY17527.1"/>
    <property type="molecule type" value="Genomic_DNA"/>
</dbReference>
<dbReference type="SMR" id="A2DPT1"/>
<evidence type="ECO:0008006" key="3">
    <source>
        <dbReference type="Google" id="ProtNLM"/>
    </source>
</evidence>
<sequence>MLNITEFDLDDQAICQPYWIRRCTRKSTNEQLFVEKFSLLQHYTSEILRFLSTIIKLQKIKIENFINVVGFGIEGLDIYIFYENDDLSEVNYTNLNDNEKRKLLDDVANALSVLNKYEIPHLAIKKQLIFKDKSNNYRIGFICPSPHDTIDPDDDINPLFDNHLILHDIFLYGLLSAELLYNNNRHDILERIWNLKSPLTVQDNFIERCLNLSADQRPSFNEIAHLKNTYPDEIPYNPSELFEIIKDIKPIAGSCYLTGYGTEKDEQKAKDTFMSSEDPISLNDMAKLIIETDRDLALKYLLKSTEYNFSVALKNAGALFVQDQHIKEGIHLLIRSADLGFHDAYLILADTFVRFNGNLAFKYISKAAKRGDTRALVNLGLYYEHAWGCKQDFRMMAGLWVLAAKIGSEQALNNIGVHISNRETSMKLWSNLKDPVAFFNIGNILLKRGEESREQGMMMMKSSAEAGYIPAMFNMAVLLKEENPEEADRWCTMASQAKANELVMEARMKEIASIAASSL</sequence>
<dbReference type="SUPFAM" id="SSF81901">
    <property type="entry name" value="HCP-like"/>
    <property type="match status" value="1"/>
</dbReference>
<dbReference type="InterPro" id="IPR006597">
    <property type="entry name" value="Sel1-like"/>
</dbReference>
<dbReference type="Proteomes" id="UP000001542">
    <property type="component" value="Unassembled WGS sequence"/>
</dbReference>
<dbReference type="InterPro" id="IPR011990">
    <property type="entry name" value="TPR-like_helical_dom_sf"/>
</dbReference>
<dbReference type="Gene3D" id="1.25.40.10">
    <property type="entry name" value="Tetratricopeptide repeat domain"/>
    <property type="match status" value="2"/>
</dbReference>
<dbReference type="Pfam" id="PF08238">
    <property type="entry name" value="Sel1"/>
    <property type="match status" value="3"/>
</dbReference>
<dbReference type="InterPro" id="IPR011009">
    <property type="entry name" value="Kinase-like_dom_sf"/>
</dbReference>
<organism evidence="1 2">
    <name type="scientific">Trichomonas vaginalis (strain ATCC PRA-98 / G3)</name>
    <dbReference type="NCBI Taxonomy" id="412133"/>
    <lineage>
        <taxon>Eukaryota</taxon>
        <taxon>Metamonada</taxon>
        <taxon>Parabasalia</taxon>
        <taxon>Trichomonadida</taxon>
        <taxon>Trichomonadidae</taxon>
        <taxon>Trichomonas</taxon>
    </lineage>
</organism>
<protein>
    <recommendedName>
        <fullName evidence="3">Protein kinase domain-containing protein</fullName>
    </recommendedName>
</protein>
<dbReference type="STRING" id="5722.A2DPT1"/>
<dbReference type="InterPro" id="IPR052945">
    <property type="entry name" value="Mitotic_Regulator"/>
</dbReference>
<name>A2DPT1_TRIV3</name>
<keyword evidence="2" id="KW-1185">Reference proteome</keyword>
<dbReference type="OrthoDB" id="2384430at2759"/>
<evidence type="ECO:0000313" key="2">
    <source>
        <dbReference type="Proteomes" id="UP000001542"/>
    </source>
</evidence>
<dbReference type="RefSeq" id="XP_001329662.1">
    <property type="nucleotide sequence ID" value="XM_001329627.1"/>
</dbReference>
<dbReference type="AlphaFoldDB" id="A2DPT1"/>
<accession>A2DPT1</accession>